<reference evidence="1 2" key="1">
    <citation type="submission" date="2016-11" db="EMBL/GenBank/DDBJ databases">
        <title>Networking in microbes: conjugative elements and plasmids in the genus Alteromonas.</title>
        <authorList>
            <person name="Lopez-Perez M."/>
            <person name="Ramon-Marco N."/>
            <person name="Rodriguez-Valera F."/>
        </authorList>
    </citation>
    <scope>NUCLEOTIDE SEQUENCE [LARGE SCALE GENOMIC DNA]</scope>
    <source>
        <strain evidence="1 2">CP48</strain>
        <plasmid evidence="2">pamcp48-600</plasmid>
    </source>
</reference>
<dbReference type="Proteomes" id="UP000182101">
    <property type="component" value="Plasmid pAMCP48-600"/>
</dbReference>
<dbReference type="AlphaFoldDB" id="A0AAC9JEF2"/>
<evidence type="ECO:0008006" key="3">
    <source>
        <dbReference type="Google" id="ProtNLM"/>
    </source>
</evidence>
<geneLocation type="plasmid" evidence="2">
    <name>pamcp48-600</name>
</geneLocation>
<organism evidence="1 2">
    <name type="scientific">Alteromonas mediterranea</name>
    <dbReference type="NCBI Taxonomy" id="314275"/>
    <lineage>
        <taxon>Bacteria</taxon>
        <taxon>Pseudomonadati</taxon>
        <taxon>Pseudomonadota</taxon>
        <taxon>Gammaproteobacteria</taxon>
        <taxon>Alteromonadales</taxon>
        <taxon>Alteromonadaceae</taxon>
        <taxon>Alteromonas/Salinimonas group</taxon>
        <taxon>Alteromonas</taxon>
    </lineage>
</organism>
<evidence type="ECO:0000313" key="1">
    <source>
        <dbReference type="EMBL" id="APD92260.1"/>
    </source>
</evidence>
<dbReference type="EMBL" id="CP018025">
    <property type="protein sequence ID" value="APD92260.1"/>
    <property type="molecule type" value="Genomic_DNA"/>
</dbReference>
<proteinExistence type="predicted"/>
<gene>
    <name evidence="1" type="ORF">BM524_20335</name>
</gene>
<keyword evidence="1" id="KW-0614">Plasmid</keyword>
<dbReference type="RefSeq" id="WP_071960873.1">
    <property type="nucleotide sequence ID" value="NZ_CP018025.1"/>
</dbReference>
<accession>A0AAC9JEF2</accession>
<sequence length="311" mass="35818">MLKKHHDVTSSILNDYEMTKDWLLRHIGINPNQGRFRQYQNILSDVLENGHPINPDDVRLYYQSVLETNRINLIRKSFFDSYSPGLKDRVKKIMKGVSWRHIANKPNSKGVLDDPARNFMFEMTWASKFARKGLNVNLDHNGDVFVVYDGFNVLIECKRLLSAKQLNKNLKKAWQQIVVARKVNRKVAGIIAIDITDVLYPDAHILMNATHAESINICRRDILMFLAEQKRIIDKHFKSEISQIIFYSDIVTHCEERDLFLVGSYCTPIENPKGRAELKPASDAVIKTLSAGNLLKLNRSIGSLGWHEPEY</sequence>
<name>A0AAC9JEF2_9ALTE</name>
<protein>
    <recommendedName>
        <fullName evidence="3">Restriction endonuclease</fullName>
    </recommendedName>
</protein>
<evidence type="ECO:0000313" key="2">
    <source>
        <dbReference type="Proteomes" id="UP000182101"/>
    </source>
</evidence>